<evidence type="ECO:0000313" key="2">
    <source>
        <dbReference type="EMBL" id="KRK82951.1"/>
    </source>
</evidence>
<dbReference type="PATRIC" id="fig|1423788.3.peg.1813"/>
<dbReference type="InterPro" id="IPR025164">
    <property type="entry name" value="Toastrack_DUF4097"/>
</dbReference>
<dbReference type="NCBIfam" id="NF038403">
    <property type="entry name" value="perm_prefix_1"/>
    <property type="match status" value="1"/>
</dbReference>
<proteinExistence type="predicted"/>
<organism evidence="2 3">
    <name type="scientific">Companilactobacillus bobalius DSM 19674</name>
    <dbReference type="NCBI Taxonomy" id="1423788"/>
    <lineage>
        <taxon>Bacteria</taxon>
        <taxon>Bacillati</taxon>
        <taxon>Bacillota</taxon>
        <taxon>Bacilli</taxon>
        <taxon>Lactobacillales</taxon>
        <taxon>Lactobacillaceae</taxon>
        <taxon>Companilactobacillus</taxon>
        <taxon>Companilactobacillus bobalius</taxon>
    </lineage>
</organism>
<dbReference type="Pfam" id="PF13349">
    <property type="entry name" value="DUF4097"/>
    <property type="match status" value="1"/>
</dbReference>
<accession>A0A0R1KUU7</accession>
<dbReference type="OrthoDB" id="2240353at2"/>
<reference evidence="2 3" key="1">
    <citation type="journal article" date="2015" name="Genome Announc.">
        <title>Expanding the biotechnology potential of lactobacilli through comparative genomics of 213 strains and associated genera.</title>
        <authorList>
            <person name="Sun Z."/>
            <person name="Harris H.M."/>
            <person name="McCann A."/>
            <person name="Guo C."/>
            <person name="Argimon S."/>
            <person name="Zhang W."/>
            <person name="Yang X."/>
            <person name="Jeffery I.B."/>
            <person name="Cooney J.C."/>
            <person name="Kagawa T.F."/>
            <person name="Liu W."/>
            <person name="Song Y."/>
            <person name="Salvetti E."/>
            <person name="Wrobel A."/>
            <person name="Rasinkangas P."/>
            <person name="Parkhill J."/>
            <person name="Rea M.C."/>
            <person name="O'Sullivan O."/>
            <person name="Ritari J."/>
            <person name="Douillard F.P."/>
            <person name="Paul Ross R."/>
            <person name="Yang R."/>
            <person name="Briner A.E."/>
            <person name="Felis G.E."/>
            <person name="de Vos W.M."/>
            <person name="Barrangou R."/>
            <person name="Klaenhammer T.R."/>
            <person name="Caufield P.W."/>
            <person name="Cui Y."/>
            <person name="Zhang H."/>
            <person name="O'Toole P.W."/>
        </authorList>
    </citation>
    <scope>NUCLEOTIDE SEQUENCE [LARGE SCALE GENOMIC DNA]</scope>
    <source>
        <strain evidence="2 3">DSM 19674</strain>
    </source>
</reference>
<dbReference type="AlphaFoldDB" id="A0A0R1KUU7"/>
<keyword evidence="3" id="KW-1185">Reference proteome</keyword>
<feature type="domain" description="DUF4097" evidence="1">
    <location>
        <begin position="202"/>
        <end position="461"/>
    </location>
</feature>
<dbReference type="STRING" id="1423788.FC78_GL001757"/>
<gene>
    <name evidence="2" type="ORF">FC78_GL001757</name>
</gene>
<dbReference type="InterPro" id="IPR047928">
    <property type="entry name" value="Perm_prefix_1"/>
</dbReference>
<dbReference type="Proteomes" id="UP000051515">
    <property type="component" value="Unassembled WGS sequence"/>
</dbReference>
<comment type="caution">
    <text evidence="2">The sequence shown here is derived from an EMBL/GenBank/DDBJ whole genome shotgun (WGS) entry which is preliminary data.</text>
</comment>
<dbReference type="EMBL" id="AZDY01000037">
    <property type="protein sequence ID" value="KRK82951.1"/>
    <property type="molecule type" value="Genomic_DNA"/>
</dbReference>
<name>A0A0R1KUU7_9LACO</name>
<protein>
    <recommendedName>
        <fullName evidence="1">DUF4097 domain-containing protein</fullName>
    </recommendedName>
</protein>
<sequence>MIMNEEIKTLVNQRLNKIFNDYPETVELSDLKEELSSDLMSSAEDKLSADVTPATAVEKAFKEFGDIDEVINQVLNDNHQNEHHKHAAGHTFNIDNSGISIDNGKLFNINDDGITVNNGKTIKINDDGIKFGNLVINDNGINFKGNTKPFKKSKDKFDSYFDKEFADFDVDDDFNDDNFNTEVHVETLPLTDEYEFDYTDLDKIRINYKSADLKILPTDGDKIKISEYMSRTNPNYQVKTDLVDNVLSIKQGEIPHFLSLKIRVKILIPKTYVKTLQVINDSGNLQVQGMKALERAVVECHSGAVYLNNFESQTLLLDVNSGKLTLDHVLTKEQLAINDRSGLVNMDTVATPKFDISSRSGSIKGTDFSGAGNIMVKSGTVHMNFDKVTGDVNVENNSGTVKLKMPEDDSYKFDLEAQSGIVHMKQAANWVHDIMNLKEGTVGDNPQYQLTVHAKSGIIKVS</sequence>
<evidence type="ECO:0000259" key="1">
    <source>
        <dbReference type="Pfam" id="PF13349"/>
    </source>
</evidence>
<evidence type="ECO:0000313" key="3">
    <source>
        <dbReference type="Proteomes" id="UP000051515"/>
    </source>
</evidence>